<dbReference type="Gene3D" id="1.10.10.10">
    <property type="entry name" value="Winged helix-like DNA-binding domain superfamily/Winged helix DNA-binding domain"/>
    <property type="match status" value="1"/>
</dbReference>
<feature type="domain" description="PhyR sigma2" evidence="6">
    <location>
        <begin position="9"/>
        <end position="62"/>
    </location>
</feature>
<organism evidence="7 8">
    <name type="scientific">Azospirillum palustre</name>
    <dbReference type="NCBI Taxonomy" id="2044885"/>
    <lineage>
        <taxon>Bacteria</taxon>
        <taxon>Pseudomonadati</taxon>
        <taxon>Pseudomonadota</taxon>
        <taxon>Alphaproteobacteria</taxon>
        <taxon>Rhodospirillales</taxon>
        <taxon>Azospirillaceae</taxon>
        <taxon>Azospirillum</taxon>
    </lineage>
</organism>
<dbReference type="AlphaFoldDB" id="A0A2B8B9U4"/>
<dbReference type="Pfam" id="PF08281">
    <property type="entry name" value="Sigma70_r4_2"/>
    <property type="match status" value="1"/>
</dbReference>
<dbReference type="Pfam" id="PF22029">
    <property type="entry name" value="PhyR_sigma2"/>
    <property type="match status" value="1"/>
</dbReference>
<accession>A0A2B8B9U4</accession>
<keyword evidence="2" id="KW-0805">Transcription regulation</keyword>
<evidence type="ECO:0000259" key="5">
    <source>
        <dbReference type="Pfam" id="PF08281"/>
    </source>
</evidence>
<dbReference type="PANTHER" id="PTHR43133:SF25">
    <property type="entry name" value="RNA POLYMERASE SIGMA FACTOR RFAY-RELATED"/>
    <property type="match status" value="1"/>
</dbReference>
<gene>
    <name evidence="7" type="ORF">CRT60_30400</name>
</gene>
<dbReference type="Proteomes" id="UP000225379">
    <property type="component" value="Unassembled WGS sequence"/>
</dbReference>
<dbReference type="SUPFAM" id="SSF88946">
    <property type="entry name" value="Sigma2 domain of RNA polymerase sigma factors"/>
    <property type="match status" value="1"/>
</dbReference>
<dbReference type="EMBL" id="PDKW01000043">
    <property type="protein sequence ID" value="PGH54132.1"/>
    <property type="molecule type" value="Genomic_DNA"/>
</dbReference>
<evidence type="ECO:0000259" key="6">
    <source>
        <dbReference type="Pfam" id="PF22029"/>
    </source>
</evidence>
<feature type="domain" description="RNA polymerase sigma factor 70 region 4 type 2" evidence="5">
    <location>
        <begin position="101"/>
        <end position="152"/>
    </location>
</feature>
<evidence type="ECO:0000256" key="3">
    <source>
        <dbReference type="ARBA" id="ARBA00023082"/>
    </source>
</evidence>
<evidence type="ECO:0000313" key="8">
    <source>
        <dbReference type="Proteomes" id="UP000225379"/>
    </source>
</evidence>
<sequence>MSKFGVDLEVHIASLRRYARALMRNSADAEDLVQEALTRAVARADSFQAGTNLRAWLFTILHNVHVNQVRSKAARPQEVDVDDVESKLVSPPRQEERVELREMMRAVDELPEEQRKVLLLVALEGLKYDEVADMLGVPIGTVMSRLSRAREAVRAKLANEGGVTLRRVK</sequence>
<dbReference type="InterPro" id="IPR039425">
    <property type="entry name" value="RNA_pol_sigma-70-like"/>
</dbReference>
<dbReference type="InterPro" id="IPR013249">
    <property type="entry name" value="RNA_pol_sigma70_r4_t2"/>
</dbReference>
<dbReference type="InterPro" id="IPR014284">
    <property type="entry name" value="RNA_pol_sigma-70_dom"/>
</dbReference>
<evidence type="ECO:0000256" key="2">
    <source>
        <dbReference type="ARBA" id="ARBA00023015"/>
    </source>
</evidence>
<evidence type="ECO:0000256" key="1">
    <source>
        <dbReference type="ARBA" id="ARBA00010641"/>
    </source>
</evidence>
<keyword evidence="4" id="KW-0804">Transcription</keyword>
<dbReference type="GO" id="GO:0016987">
    <property type="term" value="F:sigma factor activity"/>
    <property type="evidence" value="ECO:0007669"/>
    <property type="project" value="UniProtKB-KW"/>
</dbReference>
<dbReference type="InterPro" id="IPR013325">
    <property type="entry name" value="RNA_pol_sigma_r2"/>
</dbReference>
<dbReference type="SUPFAM" id="SSF88659">
    <property type="entry name" value="Sigma3 and sigma4 domains of RNA polymerase sigma factors"/>
    <property type="match status" value="1"/>
</dbReference>
<comment type="similarity">
    <text evidence="1">Belongs to the sigma-70 factor family. ECF subfamily.</text>
</comment>
<dbReference type="InterPro" id="IPR036388">
    <property type="entry name" value="WH-like_DNA-bd_sf"/>
</dbReference>
<protein>
    <submittedName>
        <fullName evidence="7">RNA polymerase subunit sigma-24</fullName>
    </submittedName>
</protein>
<reference evidence="8" key="1">
    <citation type="submission" date="2017-10" db="EMBL/GenBank/DDBJ databases">
        <authorList>
            <person name="Kravchenko I.K."/>
            <person name="Grouzdev D.S."/>
        </authorList>
    </citation>
    <scope>NUCLEOTIDE SEQUENCE [LARGE SCALE GENOMIC DNA]</scope>
    <source>
        <strain evidence="8">B2</strain>
    </source>
</reference>
<evidence type="ECO:0000256" key="4">
    <source>
        <dbReference type="ARBA" id="ARBA00023163"/>
    </source>
</evidence>
<dbReference type="GO" id="GO:0006352">
    <property type="term" value="P:DNA-templated transcription initiation"/>
    <property type="evidence" value="ECO:0007669"/>
    <property type="project" value="InterPro"/>
</dbReference>
<evidence type="ECO:0000313" key="7">
    <source>
        <dbReference type="EMBL" id="PGH54132.1"/>
    </source>
</evidence>
<keyword evidence="8" id="KW-1185">Reference proteome</keyword>
<dbReference type="Gene3D" id="1.10.1740.10">
    <property type="match status" value="1"/>
</dbReference>
<dbReference type="PANTHER" id="PTHR43133">
    <property type="entry name" value="RNA POLYMERASE ECF-TYPE SIGMA FACTO"/>
    <property type="match status" value="1"/>
</dbReference>
<name>A0A2B8B9U4_9PROT</name>
<proteinExistence type="inferred from homology"/>
<keyword evidence="3" id="KW-0731">Sigma factor</keyword>
<dbReference type="InterPro" id="IPR013324">
    <property type="entry name" value="RNA_pol_sigma_r3/r4-like"/>
</dbReference>
<dbReference type="RefSeq" id="WP_042703142.1">
    <property type="nucleotide sequence ID" value="NZ_PDKW01000043.1"/>
</dbReference>
<dbReference type="OrthoDB" id="9803470at2"/>
<comment type="caution">
    <text evidence="7">The sequence shown here is derived from an EMBL/GenBank/DDBJ whole genome shotgun (WGS) entry which is preliminary data.</text>
</comment>
<dbReference type="NCBIfam" id="TIGR02937">
    <property type="entry name" value="sigma70-ECF"/>
    <property type="match status" value="1"/>
</dbReference>
<dbReference type="GO" id="GO:0003677">
    <property type="term" value="F:DNA binding"/>
    <property type="evidence" value="ECO:0007669"/>
    <property type="project" value="InterPro"/>
</dbReference>
<dbReference type="CDD" id="cd06171">
    <property type="entry name" value="Sigma70_r4"/>
    <property type="match status" value="1"/>
</dbReference>
<dbReference type="InterPro" id="IPR053866">
    <property type="entry name" value="PhyR_sigma2"/>
</dbReference>